<dbReference type="Gene3D" id="3.40.50.720">
    <property type="entry name" value="NAD(P)-binding Rossmann-like Domain"/>
    <property type="match status" value="1"/>
</dbReference>
<keyword evidence="3" id="KW-1185">Reference proteome</keyword>
<dbReference type="GO" id="GO:0016616">
    <property type="term" value="F:oxidoreductase activity, acting on the CH-OH group of donors, NAD or NADP as acceptor"/>
    <property type="evidence" value="ECO:0007669"/>
    <property type="project" value="TreeGrafter"/>
</dbReference>
<dbReference type="PANTHER" id="PTHR42760">
    <property type="entry name" value="SHORT-CHAIN DEHYDROGENASES/REDUCTASES FAMILY MEMBER"/>
    <property type="match status" value="1"/>
</dbReference>
<dbReference type="EMBL" id="JAAAWN010000010">
    <property type="protein sequence ID" value="NDV91342.1"/>
    <property type="molecule type" value="Genomic_DNA"/>
</dbReference>
<proteinExistence type="inferred from homology"/>
<gene>
    <name evidence="2" type="ORF">GTH32_09140</name>
</gene>
<comment type="caution">
    <text evidence="2">The sequence shown here is derived from an EMBL/GenBank/DDBJ whole genome shotgun (WGS) entry which is preliminary data.</text>
</comment>
<name>A0A7X5LL31_9ALTE</name>
<dbReference type="CDD" id="cd05233">
    <property type="entry name" value="SDR_c"/>
    <property type="match status" value="1"/>
</dbReference>
<dbReference type="RefSeq" id="WP_163084962.1">
    <property type="nucleotide sequence ID" value="NZ_JAAAWN010000010.1"/>
</dbReference>
<dbReference type="SUPFAM" id="SSF51735">
    <property type="entry name" value="NAD(P)-binding Rossmann-fold domains"/>
    <property type="match status" value="1"/>
</dbReference>
<dbReference type="PRINTS" id="PR00080">
    <property type="entry name" value="SDRFAMILY"/>
</dbReference>
<dbReference type="InterPro" id="IPR036291">
    <property type="entry name" value="NAD(P)-bd_dom_sf"/>
</dbReference>
<organism evidence="2 3">
    <name type="scientific">Alteromonas profundi</name>
    <dbReference type="NCBI Taxonomy" id="2696062"/>
    <lineage>
        <taxon>Bacteria</taxon>
        <taxon>Pseudomonadati</taxon>
        <taxon>Pseudomonadota</taxon>
        <taxon>Gammaproteobacteria</taxon>
        <taxon>Alteromonadales</taxon>
        <taxon>Alteromonadaceae</taxon>
        <taxon>Alteromonas/Salinimonas group</taxon>
        <taxon>Alteromonas</taxon>
    </lineage>
</organism>
<evidence type="ECO:0000256" key="1">
    <source>
        <dbReference type="ARBA" id="ARBA00006484"/>
    </source>
</evidence>
<accession>A0A7X5LL31</accession>
<dbReference type="AlphaFoldDB" id="A0A7X5LL31"/>
<sequence>MSRIIVITGASRGLGLAMVKHFLSLGDTVYGLSRSSSELTHAQYHHSEVDISDANQIKQFFLELRRQVSHLDGLINNAGIASMNAFATTPADTIHNIFQVNVHGTSLCCQKALSLLKKSPHPRIVNLTTVAVPLLLEGEAAYAASKSAVETLTKIMAKEYGHFGITCNAIGPSPIATALIQNVPKEKIDKLIRRQAVKEMAEEADVLNALDFFIQPESRMISGQVLYLGGVSS</sequence>
<protein>
    <submittedName>
        <fullName evidence="2">SDR family oxidoreductase</fullName>
    </submittedName>
</protein>
<dbReference type="PRINTS" id="PR00081">
    <property type="entry name" value="GDHRDH"/>
</dbReference>
<dbReference type="Pfam" id="PF13561">
    <property type="entry name" value="adh_short_C2"/>
    <property type="match status" value="1"/>
</dbReference>
<evidence type="ECO:0000313" key="3">
    <source>
        <dbReference type="Proteomes" id="UP000470213"/>
    </source>
</evidence>
<reference evidence="2 3" key="1">
    <citation type="submission" date="2020-01" db="EMBL/GenBank/DDBJ databases">
        <authorList>
            <person name="Chen J."/>
            <person name="Zhu S."/>
            <person name="Yang J."/>
        </authorList>
    </citation>
    <scope>NUCLEOTIDE SEQUENCE [LARGE SCALE GENOMIC DNA]</scope>
    <source>
        <strain evidence="2 3">345S023</strain>
    </source>
</reference>
<evidence type="ECO:0000313" key="2">
    <source>
        <dbReference type="EMBL" id="NDV91342.1"/>
    </source>
</evidence>
<dbReference type="InterPro" id="IPR002347">
    <property type="entry name" value="SDR_fam"/>
</dbReference>
<dbReference type="Proteomes" id="UP000470213">
    <property type="component" value="Unassembled WGS sequence"/>
</dbReference>
<comment type="similarity">
    <text evidence="1">Belongs to the short-chain dehydrogenases/reductases (SDR) family.</text>
</comment>